<dbReference type="Proteomes" id="UP001172386">
    <property type="component" value="Unassembled WGS sequence"/>
</dbReference>
<sequence length="388" mass="42375">MCICAAAARAQRTRPKIPLFRSSGNECLSTKGHLASAVPASPEEVHSIHRQADKLDHYLDRIARNLASQSFKPVETLYNQYQHEAGTIIPSVVPYEETPPATKRADVFPGAQPINAEATEGDGIVLVVHAKYDKETSRLMKVVVCSGFVVDASVTRQDQGDTIVTCAHTLDEMYRHIKYQSNNFELSSNTFSFIIPSNSRNPAIPRLTTRILSSMPRADAIVLEARPTNSNSLRLRPLPLTPFPVYLGTPVLTHLFGSPDPPVIQHSIARTKEPVCRVDVDGTETPVSWLDGHAYRRWGHGVMLGYRSYTGLEVEAGISSVLPHILTSILPTPGSSGGPLVNAQTGCVVGMTSGRRMDNRIEGERGWGCSAESIFEMFSLPGFMPASN</sequence>
<comment type="caution">
    <text evidence="1">The sequence shown here is derived from an EMBL/GenBank/DDBJ whole genome shotgun (WGS) entry which is preliminary data.</text>
</comment>
<keyword evidence="2" id="KW-1185">Reference proteome</keyword>
<evidence type="ECO:0000313" key="1">
    <source>
        <dbReference type="EMBL" id="KAJ9654227.1"/>
    </source>
</evidence>
<organism evidence="1 2">
    <name type="scientific">Neophaeococcomyces mojaviensis</name>
    <dbReference type="NCBI Taxonomy" id="3383035"/>
    <lineage>
        <taxon>Eukaryota</taxon>
        <taxon>Fungi</taxon>
        <taxon>Dikarya</taxon>
        <taxon>Ascomycota</taxon>
        <taxon>Pezizomycotina</taxon>
        <taxon>Eurotiomycetes</taxon>
        <taxon>Chaetothyriomycetidae</taxon>
        <taxon>Chaetothyriales</taxon>
        <taxon>Chaetothyriales incertae sedis</taxon>
        <taxon>Neophaeococcomyces</taxon>
    </lineage>
</organism>
<gene>
    <name evidence="1" type="ORF">H2198_006687</name>
</gene>
<proteinExistence type="predicted"/>
<dbReference type="EMBL" id="JAPDRQ010000127">
    <property type="protein sequence ID" value="KAJ9654227.1"/>
    <property type="molecule type" value="Genomic_DNA"/>
</dbReference>
<protein>
    <submittedName>
        <fullName evidence="1">Uncharacterized protein</fullName>
    </submittedName>
</protein>
<evidence type="ECO:0000313" key="2">
    <source>
        <dbReference type="Proteomes" id="UP001172386"/>
    </source>
</evidence>
<accession>A0ACC3A2L3</accession>
<name>A0ACC3A2L3_9EURO</name>
<reference evidence="1" key="1">
    <citation type="submission" date="2022-10" db="EMBL/GenBank/DDBJ databases">
        <title>Culturing micro-colonial fungi from biological soil crusts in the Mojave desert and describing Neophaeococcomyces mojavensis, and introducing the new genera and species Taxawa tesnikishii.</title>
        <authorList>
            <person name="Kurbessoian T."/>
            <person name="Stajich J.E."/>
        </authorList>
    </citation>
    <scope>NUCLEOTIDE SEQUENCE</scope>
    <source>
        <strain evidence="1">JES_112</strain>
    </source>
</reference>